<keyword evidence="1" id="KW-0472">Membrane</keyword>
<evidence type="ECO:0000256" key="1">
    <source>
        <dbReference type="SAM" id="Phobius"/>
    </source>
</evidence>
<keyword evidence="3" id="KW-1185">Reference proteome</keyword>
<sequence length="59" mass="6131">MNDSKDSNDKSTWAIGGGVLLGVGVGFFFLQQSPLVFVGCIIAGLGIGLMMTALLSKVR</sequence>
<gene>
    <name evidence="2" type="ORF">G0Q06_03165</name>
</gene>
<evidence type="ECO:0000313" key="2">
    <source>
        <dbReference type="EMBL" id="NDV61443.1"/>
    </source>
</evidence>
<dbReference type="AlphaFoldDB" id="A0A6B2LYH6"/>
<dbReference type="RefSeq" id="WP_163962387.1">
    <property type="nucleotide sequence ID" value="NZ_JAAGNX010000001.1"/>
</dbReference>
<evidence type="ECO:0000313" key="3">
    <source>
        <dbReference type="Proteomes" id="UP000478417"/>
    </source>
</evidence>
<comment type="caution">
    <text evidence="2">The sequence shown here is derived from an EMBL/GenBank/DDBJ whole genome shotgun (WGS) entry which is preliminary data.</text>
</comment>
<feature type="transmembrane region" description="Helical" evidence="1">
    <location>
        <begin position="36"/>
        <end position="55"/>
    </location>
</feature>
<reference evidence="2 3" key="1">
    <citation type="submission" date="2020-02" db="EMBL/GenBank/DDBJ databases">
        <title>Albibacoteraceae fam. nov., the first described family within the subdivision 4 Verrucomicrobia.</title>
        <authorList>
            <person name="Xi F."/>
        </authorList>
    </citation>
    <scope>NUCLEOTIDE SEQUENCE [LARGE SCALE GENOMIC DNA]</scope>
    <source>
        <strain evidence="2 3">CK1056</strain>
    </source>
</reference>
<name>A0A6B2LYH6_9BACT</name>
<feature type="transmembrane region" description="Helical" evidence="1">
    <location>
        <begin position="12"/>
        <end position="30"/>
    </location>
</feature>
<keyword evidence="1" id="KW-0812">Transmembrane</keyword>
<keyword evidence="1" id="KW-1133">Transmembrane helix</keyword>
<protein>
    <submittedName>
        <fullName evidence="2">Uncharacterized protein</fullName>
    </submittedName>
</protein>
<dbReference type="Proteomes" id="UP000478417">
    <property type="component" value="Unassembled WGS sequence"/>
</dbReference>
<organism evidence="2 3">
    <name type="scientific">Oceanipulchritudo coccoides</name>
    <dbReference type="NCBI Taxonomy" id="2706888"/>
    <lineage>
        <taxon>Bacteria</taxon>
        <taxon>Pseudomonadati</taxon>
        <taxon>Verrucomicrobiota</taxon>
        <taxon>Opitutia</taxon>
        <taxon>Puniceicoccales</taxon>
        <taxon>Oceanipulchritudinaceae</taxon>
        <taxon>Oceanipulchritudo</taxon>
    </lineage>
</organism>
<proteinExistence type="predicted"/>
<accession>A0A6B2LYH6</accession>
<dbReference type="EMBL" id="JAAGNX010000001">
    <property type="protein sequence ID" value="NDV61443.1"/>
    <property type="molecule type" value="Genomic_DNA"/>
</dbReference>